<name>A0A918LZD5_9ACTN</name>
<keyword evidence="2" id="KW-1185">Reference proteome</keyword>
<gene>
    <name evidence="1" type="ORF">GCM10010226_63360</name>
</gene>
<evidence type="ECO:0000313" key="1">
    <source>
        <dbReference type="EMBL" id="GGT76517.1"/>
    </source>
</evidence>
<accession>A0A918LZD5</accession>
<sequence length="73" mass="7273">MHGIQKSTGPVPSPPSRVSAAIDGLCAAVLRNNEVTLSAMEPPYGAGPVGTSGPVVSGVARAGERGPLLHTEV</sequence>
<dbReference type="Proteomes" id="UP000646776">
    <property type="component" value="Unassembled WGS sequence"/>
</dbReference>
<organism evidence="1 2">
    <name type="scientific">Streptomyces phaeofaciens</name>
    <dbReference type="NCBI Taxonomy" id="68254"/>
    <lineage>
        <taxon>Bacteria</taxon>
        <taxon>Bacillati</taxon>
        <taxon>Actinomycetota</taxon>
        <taxon>Actinomycetes</taxon>
        <taxon>Kitasatosporales</taxon>
        <taxon>Streptomycetaceae</taxon>
        <taxon>Streptomyces</taxon>
    </lineage>
</organism>
<comment type="caution">
    <text evidence="1">The sequence shown here is derived from an EMBL/GenBank/DDBJ whole genome shotgun (WGS) entry which is preliminary data.</text>
</comment>
<evidence type="ECO:0000313" key="2">
    <source>
        <dbReference type="Proteomes" id="UP000646776"/>
    </source>
</evidence>
<proteinExistence type="predicted"/>
<dbReference type="EMBL" id="BMSA01000022">
    <property type="protein sequence ID" value="GGT76517.1"/>
    <property type="molecule type" value="Genomic_DNA"/>
</dbReference>
<reference evidence="1" key="1">
    <citation type="journal article" date="2014" name="Int. J. Syst. Evol. Microbiol.">
        <title>Complete genome sequence of Corynebacterium casei LMG S-19264T (=DSM 44701T), isolated from a smear-ripened cheese.</title>
        <authorList>
            <consortium name="US DOE Joint Genome Institute (JGI-PGF)"/>
            <person name="Walter F."/>
            <person name="Albersmeier A."/>
            <person name="Kalinowski J."/>
            <person name="Ruckert C."/>
        </authorList>
    </citation>
    <scope>NUCLEOTIDE SEQUENCE</scope>
    <source>
        <strain evidence="1">JCM 4125</strain>
    </source>
</reference>
<reference evidence="1" key="2">
    <citation type="submission" date="2020-09" db="EMBL/GenBank/DDBJ databases">
        <authorList>
            <person name="Sun Q."/>
            <person name="Ohkuma M."/>
        </authorList>
    </citation>
    <scope>NUCLEOTIDE SEQUENCE</scope>
    <source>
        <strain evidence="1">JCM 4125</strain>
    </source>
</reference>
<dbReference type="AlphaFoldDB" id="A0A918LZD5"/>
<protein>
    <submittedName>
        <fullName evidence="1">Uncharacterized protein</fullName>
    </submittedName>
</protein>